<keyword evidence="5" id="KW-0234">DNA repair</keyword>
<dbReference type="AlphaFoldDB" id="A0AAE5CB96"/>
<dbReference type="GO" id="GO:0006285">
    <property type="term" value="P:base-excision repair, AP site formation"/>
    <property type="evidence" value="ECO:0007669"/>
    <property type="project" value="TreeGrafter"/>
</dbReference>
<keyword evidence="4" id="KW-0227">DNA damage</keyword>
<dbReference type="SUPFAM" id="SSF48150">
    <property type="entry name" value="DNA-glycosylase"/>
    <property type="match status" value="1"/>
</dbReference>
<dbReference type="GO" id="GO:0008725">
    <property type="term" value="F:DNA-3-methyladenine glycosylase activity"/>
    <property type="evidence" value="ECO:0007669"/>
    <property type="project" value="TreeGrafter"/>
</dbReference>
<dbReference type="FunFam" id="1.10.340.30:FF:000004">
    <property type="entry name" value="DNA-3-methyladenine glycosylase II"/>
    <property type="match status" value="1"/>
</dbReference>
<dbReference type="SMART" id="SM00478">
    <property type="entry name" value="ENDO3c"/>
    <property type="match status" value="1"/>
</dbReference>
<accession>A0AAE5CB96</accession>
<dbReference type="InterPro" id="IPR000035">
    <property type="entry name" value="Alkylbase_DNA_glycsylse_CS"/>
</dbReference>
<evidence type="ECO:0000256" key="3">
    <source>
        <dbReference type="ARBA" id="ARBA00012000"/>
    </source>
</evidence>
<name>A0AAE5CB96_9BACT</name>
<dbReference type="Proteomes" id="UP000702544">
    <property type="component" value="Unassembled WGS sequence"/>
</dbReference>
<dbReference type="GO" id="GO:0043916">
    <property type="term" value="F:DNA-7-methylguanine glycosylase activity"/>
    <property type="evidence" value="ECO:0007669"/>
    <property type="project" value="TreeGrafter"/>
</dbReference>
<evidence type="ECO:0000313" key="7">
    <source>
        <dbReference type="EMBL" id="NIR74283.1"/>
    </source>
</evidence>
<dbReference type="PANTHER" id="PTHR43003">
    <property type="entry name" value="DNA-3-METHYLADENINE GLYCOSYLASE"/>
    <property type="match status" value="1"/>
</dbReference>
<feature type="domain" description="HhH-GPD" evidence="6">
    <location>
        <begin position="49"/>
        <end position="201"/>
    </location>
</feature>
<comment type="similarity">
    <text evidence="2">Belongs to the alkylbase DNA glycosidase AlkA family.</text>
</comment>
<comment type="caution">
    <text evidence="7">The sequence shown here is derived from an EMBL/GenBank/DDBJ whole genome shotgun (WGS) entry which is preliminary data.</text>
</comment>
<comment type="catalytic activity">
    <reaction evidence="1">
        <text>Hydrolysis of alkylated DNA, releasing 3-methyladenine, 3-methylguanine, 7-methylguanine and 7-methyladenine.</text>
        <dbReference type="EC" id="3.2.2.21"/>
    </reaction>
</comment>
<dbReference type="Gene3D" id="1.10.1670.40">
    <property type="match status" value="1"/>
</dbReference>
<evidence type="ECO:0000256" key="2">
    <source>
        <dbReference type="ARBA" id="ARBA00010817"/>
    </source>
</evidence>
<dbReference type="InterPro" id="IPR011257">
    <property type="entry name" value="DNA_glycosylase"/>
</dbReference>
<dbReference type="GO" id="GO:0006307">
    <property type="term" value="P:DNA alkylation repair"/>
    <property type="evidence" value="ECO:0007669"/>
    <property type="project" value="TreeGrafter"/>
</dbReference>
<dbReference type="Gene3D" id="1.10.340.30">
    <property type="entry name" value="Hypothetical protein, domain 2"/>
    <property type="match status" value="1"/>
</dbReference>
<evidence type="ECO:0000259" key="6">
    <source>
        <dbReference type="SMART" id="SM00478"/>
    </source>
</evidence>
<organism evidence="7 8">
    <name type="scientific">Candidatus Kutchimonas denitrificans</name>
    <dbReference type="NCBI Taxonomy" id="3056748"/>
    <lineage>
        <taxon>Bacteria</taxon>
        <taxon>Pseudomonadati</taxon>
        <taxon>Gemmatimonadota</taxon>
        <taxon>Gemmatimonadia</taxon>
        <taxon>Candidatus Palauibacterales</taxon>
        <taxon>Candidatus Palauibacteraceae</taxon>
        <taxon>Candidatus Kutchimonas</taxon>
    </lineage>
</organism>
<gene>
    <name evidence="7" type="ORF">GWO12_04095</name>
</gene>
<dbReference type="EC" id="3.2.2.21" evidence="3"/>
<dbReference type="GO" id="GO:0032993">
    <property type="term" value="C:protein-DNA complex"/>
    <property type="evidence" value="ECO:0007669"/>
    <property type="project" value="TreeGrafter"/>
</dbReference>
<sequence>MSDRSRWSMAEARKVLRRDPAFRPLLEQVEPFDLRSRRPYFWTLCTAILAQQVSGAAARTIIGRVRDLVPDRRVPDPDSLAAISEKKLQGAGVSRQKRRYLYAIAEAFADGGLGRVRWSRLSDDEIMERLTAIVGVGRWTAEMFLIFSMRRPDVFPVDDLGVRHGMERFFDVDEPQSMIERAERWRPYRSVGSLYLWRALAAEPPA</sequence>
<proteinExistence type="inferred from homology"/>
<evidence type="ECO:0000256" key="1">
    <source>
        <dbReference type="ARBA" id="ARBA00000086"/>
    </source>
</evidence>
<evidence type="ECO:0000256" key="5">
    <source>
        <dbReference type="ARBA" id="ARBA00023204"/>
    </source>
</evidence>
<dbReference type="EMBL" id="JAACAK010000032">
    <property type="protein sequence ID" value="NIR74283.1"/>
    <property type="molecule type" value="Genomic_DNA"/>
</dbReference>
<dbReference type="PANTHER" id="PTHR43003:SF5">
    <property type="entry name" value="DNA-3-METHYLADENINE GLYCOSYLASE"/>
    <property type="match status" value="1"/>
</dbReference>
<dbReference type="InterPro" id="IPR003265">
    <property type="entry name" value="HhH-GPD_domain"/>
</dbReference>
<evidence type="ECO:0000256" key="4">
    <source>
        <dbReference type="ARBA" id="ARBA00022763"/>
    </source>
</evidence>
<dbReference type="CDD" id="cd00056">
    <property type="entry name" value="ENDO3c"/>
    <property type="match status" value="1"/>
</dbReference>
<dbReference type="InterPro" id="IPR051912">
    <property type="entry name" value="Alkylbase_DNA_Glycosylase/TA"/>
</dbReference>
<dbReference type="Pfam" id="PF00730">
    <property type="entry name" value="HhH-GPD"/>
    <property type="match status" value="1"/>
</dbReference>
<evidence type="ECO:0000313" key="8">
    <source>
        <dbReference type="Proteomes" id="UP000702544"/>
    </source>
</evidence>
<protein>
    <recommendedName>
        <fullName evidence="3">DNA-3-methyladenine glycosylase II</fullName>
        <ecNumber evidence="3">3.2.2.21</ecNumber>
    </recommendedName>
</protein>
<reference evidence="7 8" key="1">
    <citation type="submission" date="2020-01" db="EMBL/GenBank/DDBJ databases">
        <title>Genomes assembled from Gulf of Kutch pelagic sediment metagenomes.</title>
        <authorList>
            <person name="Chandrashekar M."/>
            <person name="Mahajan M.S."/>
            <person name="Dave K.J."/>
            <person name="Vatsa P."/>
            <person name="Nathani N.M."/>
        </authorList>
    </citation>
    <scope>NUCLEOTIDE SEQUENCE [LARGE SCALE GENOMIC DNA]</scope>
    <source>
        <strain evidence="7">KS3-K002</strain>
    </source>
</reference>
<dbReference type="PROSITE" id="PS00516">
    <property type="entry name" value="ALKYLBASE_DNA_GLYCOS"/>
    <property type="match status" value="1"/>
</dbReference>
<dbReference type="GO" id="GO:0032131">
    <property type="term" value="F:alkylated DNA binding"/>
    <property type="evidence" value="ECO:0007669"/>
    <property type="project" value="TreeGrafter"/>
</dbReference>